<comment type="caution">
    <text evidence="1">The sequence shown here is derived from an EMBL/GenBank/DDBJ whole genome shotgun (WGS) entry which is preliminary data.</text>
</comment>
<accession>A0ABU7U1H7</accession>
<reference evidence="1 2" key="1">
    <citation type="submission" date="2023-10" db="EMBL/GenBank/DDBJ databases">
        <title>Sorlinia euscelidii gen. nov., sp. nov., an acetic acid bacteria isolated from the gut of Euscelidius variegatus emitter.</title>
        <authorList>
            <person name="Michoud G."/>
            <person name="Marasco R."/>
            <person name="Seferji K."/>
            <person name="Gonella E."/>
            <person name="Garuglieri E."/>
            <person name="Alma A."/>
            <person name="Mapelli F."/>
            <person name="Borin S."/>
            <person name="Daffonchio D."/>
            <person name="Crotti E."/>
        </authorList>
    </citation>
    <scope>NUCLEOTIDE SEQUENCE [LARGE SCALE GENOMIC DNA]</scope>
    <source>
        <strain evidence="1 2">EV16P</strain>
    </source>
</reference>
<evidence type="ECO:0000313" key="2">
    <source>
        <dbReference type="Proteomes" id="UP001312908"/>
    </source>
</evidence>
<dbReference type="EMBL" id="JAWJZY010000002">
    <property type="protein sequence ID" value="MEE8658186.1"/>
    <property type="molecule type" value="Genomic_DNA"/>
</dbReference>
<dbReference type="Proteomes" id="UP001312908">
    <property type="component" value="Unassembled WGS sequence"/>
</dbReference>
<proteinExistence type="predicted"/>
<dbReference type="RefSeq" id="WP_394819148.1">
    <property type="nucleotide sequence ID" value="NZ_JAWJZY010000002.1"/>
</dbReference>
<name>A0ABU7U1H7_9PROT</name>
<gene>
    <name evidence="1" type="ORF">DOFOFD_04090</name>
</gene>
<evidence type="ECO:0000313" key="1">
    <source>
        <dbReference type="EMBL" id="MEE8658186.1"/>
    </source>
</evidence>
<sequence length="136" mass="15060">MVTINALARDTRAINDGEWFASPDFPDVKIMTRGYTDDYIDALNKRMKRATEAHRCTSDTLPQNVLRNINAELVAQYLLLDVEGLTEADGTTKLDVEKLKSLLAQPEYNRLLALCFEAAAAVTVSADQQRADALGN</sequence>
<organism evidence="1 2">
    <name type="scientific">Sorlinia euscelidii</name>
    <dbReference type="NCBI Taxonomy" id="3081148"/>
    <lineage>
        <taxon>Bacteria</taxon>
        <taxon>Pseudomonadati</taxon>
        <taxon>Pseudomonadota</taxon>
        <taxon>Alphaproteobacteria</taxon>
        <taxon>Acetobacterales</taxon>
        <taxon>Acetobacteraceae</taxon>
        <taxon>Sorlinia</taxon>
    </lineage>
</organism>
<protein>
    <submittedName>
        <fullName evidence="1">Uncharacterized protein</fullName>
    </submittedName>
</protein>
<keyword evidence="2" id="KW-1185">Reference proteome</keyword>